<proteinExistence type="inferred from homology"/>
<feature type="transmembrane region" description="Helical" evidence="2">
    <location>
        <begin position="175"/>
        <end position="194"/>
    </location>
</feature>
<evidence type="ECO:0000256" key="1">
    <source>
        <dbReference type="ARBA" id="ARBA00009067"/>
    </source>
</evidence>
<dbReference type="Proteomes" id="UP000664601">
    <property type="component" value="Unassembled WGS sequence"/>
</dbReference>
<dbReference type="Pfam" id="PF02517">
    <property type="entry name" value="Rce1-like"/>
    <property type="match status" value="1"/>
</dbReference>
<feature type="transmembrane region" description="Helical" evidence="2">
    <location>
        <begin position="12"/>
        <end position="34"/>
    </location>
</feature>
<sequence length="343" mass="39277">MKTSELFGKQFKIFLLVTYGIPYLMGIFMAFGYFSERDLSLFASVQMLCPAAGVIVAVLTSHQHKELIPQRFFKVYLVMTVIGIVCAVTSVFVLNKELNTIFPIIAMVGSISLLLTLLLDADSKLKAFGILGISWKKVLPASVLFFVLLITRLFISCLLEGQVAAFNEILWNPQILFRLLITVPNFFLSFVFFFGEEYGWRYYLQPVLQKKFGAIKATLIMGFMWGIWHLPLNMFFYNKPEHAVYSIVTQLITCMVLGIYFAYFYMKTQNIWCPIIFHYLNNSFGSVLLGQYETSGGEKADVADILIFAAISFCVFGLFIFTKFYRDPKNRSETLEEQVAKFE</sequence>
<comment type="caution">
    <text evidence="4">The sequence shown here is derived from an EMBL/GenBank/DDBJ whole genome shotgun (WGS) entry which is preliminary data.</text>
</comment>
<dbReference type="InterPro" id="IPR042150">
    <property type="entry name" value="MmRce1-like"/>
</dbReference>
<feature type="transmembrane region" description="Helical" evidence="2">
    <location>
        <begin position="214"/>
        <end position="237"/>
    </location>
</feature>
<feature type="domain" description="CAAX prenyl protease 2/Lysostaphin resistance protein A-like" evidence="3">
    <location>
        <begin position="186"/>
        <end position="283"/>
    </location>
</feature>
<keyword evidence="4" id="KW-0482">Metalloprotease</keyword>
<dbReference type="PANTHER" id="PTHR35797:SF1">
    <property type="entry name" value="PROTEASE"/>
    <property type="match status" value="1"/>
</dbReference>
<dbReference type="EMBL" id="JAFREM010000042">
    <property type="protein sequence ID" value="MBO1308790.1"/>
    <property type="molecule type" value="Genomic_DNA"/>
</dbReference>
<evidence type="ECO:0000313" key="5">
    <source>
        <dbReference type="Proteomes" id="UP000664601"/>
    </source>
</evidence>
<keyword evidence="2" id="KW-0472">Membrane</keyword>
<evidence type="ECO:0000313" key="4">
    <source>
        <dbReference type="EMBL" id="MBO1308790.1"/>
    </source>
</evidence>
<feature type="transmembrane region" description="Helical" evidence="2">
    <location>
        <begin position="243"/>
        <end position="264"/>
    </location>
</feature>
<organism evidence="4 5">
    <name type="scientific">Candidatus Enterococcus moelleringii</name>
    <dbReference type="NCBI Taxonomy" id="2815325"/>
    <lineage>
        <taxon>Bacteria</taxon>
        <taxon>Bacillati</taxon>
        <taxon>Bacillota</taxon>
        <taxon>Bacilli</taxon>
        <taxon>Lactobacillales</taxon>
        <taxon>Enterococcaceae</taxon>
        <taxon>Enterococcus</taxon>
    </lineage>
</organism>
<reference evidence="4 5" key="1">
    <citation type="submission" date="2021-03" db="EMBL/GenBank/DDBJ databases">
        <title>Enterococcal diversity collection.</title>
        <authorList>
            <person name="Gilmore M.S."/>
            <person name="Schwartzman J."/>
            <person name="Van Tyne D."/>
            <person name="Martin M."/>
            <person name="Earl A.M."/>
            <person name="Manson A.L."/>
            <person name="Straub T."/>
            <person name="Salamzade R."/>
            <person name="Saavedra J."/>
            <person name="Lebreton F."/>
            <person name="Prichula J."/>
            <person name="Schaufler K."/>
            <person name="Gaca A."/>
            <person name="Sgardioli B."/>
            <person name="Wagenaar J."/>
            <person name="Strong T."/>
        </authorList>
    </citation>
    <scope>NUCLEOTIDE SEQUENCE [LARGE SCALE GENOMIC DNA]</scope>
    <source>
        <strain evidence="4 5">669A</strain>
    </source>
</reference>
<feature type="transmembrane region" description="Helical" evidence="2">
    <location>
        <begin position="302"/>
        <end position="321"/>
    </location>
</feature>
<feature type="transmembrane region" description="Helical" evidence="2">
    <location>
        <begin position="40"/>
        <end position="60"/>
    </location>
</feature>
<feature type="transmembrane region" description="Helical" evidence="2">
    <location>
        <begin position="138"/>
        <end position="155"/>
    </location>
</feature>
<keyword evidence="5" id="KW-1185">Reference proteome</keyword>
<protein>
    <submittedName>
        <fullName evidence="4">CPBP family intramembrane metalloprotease</fullName>
    </submittedName>
</protein>
<gene>
    <name evidence="4" type="ORF">JZO70_21640</name>
</gene>
<comment type="similarity">
    <text evidence="1">Belongs to the UPF0177 family.</text>
</comment>
<dbReference type="PANTHER" id="PTHR35797">
    <property type="entry name" value="PROTEASE-RELATED"/>
    <property type="match status" value="1"/>
</dbReference>
<feature type="transmembrane region" description="Helical" evidence="2">
    <location>
        <begin position="100"/>
        <end position="118"/>
    </location>
</feature>
<dbReference type="InterPro" id="IPR003675">
    <property type="entry name" value="Rce1/LyrA-like_dom"/>
</dbReference>
<keyword evidence="2" id="KW-0812">Transmembrane</keyword>
<accession>A0ABS3LI59</accession>
<keyword evidence="4" id="KW-0378">Hydrolase</keyword>
<evidence type="ECO:0000259" key="3">
    <source>
        <dbReference type="Pfam" id="PF02517"/>
    </source>
</evidence>
<dbReference type="RefSeq" id="WP_207675780.1">
    <property type="nucleotide sequence ID" value="NZ_JAFREM010000042.1"/>
</dbReference>
<keyword evidence="4" id="KW-0645">Protease</keyword>
<feature type="transmembrane region" description="Helical" evidence="2">
    <location>
        <begin position="72"/>
        <end position="94"/>
    </location>
</feature>
<name>A0ABS3LI59_9ENTE</name>
<dbReference type="GO" id="GO:0008237">
    <property type="term" value="F:metallopeptidase activity"/>
    <property type="evidence" value="ECO:0007669"/>
    <property type="project" value="UniProtKB-KW"/>
</dbReference>
<feature type="transmembrane region" description="Helical" evidence="2">
    <location>
        <begin position="271"/>
        <end position="290"/>
    </location>
</feature>
<evidence type="ECO:0000256" key="2">
    <source>
        <dbReference type="SAM" id="Phobius"/>
    </source>
</evidence>
<keyword evidence="2" id="KW-1133">Transmembrane helix</keyword>